<name>A0A699KG91_TANCI</name>
<dbReference type="AlphaFoldDB" id="A0A699KG91"/>
<feature type="non-terminal residue" evidence="1">
    <location>
        <position position="1"/>
    </location>
</feature>
<organism evidence="1">
    <name type="scientific">Tanacetum cinerariifolium</name>
    <name type="common">Dalmatian daisy</name>
    <name type="synonym">Chrysanthemum cinerariifolium</name>
    <dbReference type="NCBI Taxonomy" id="118510"/>
    <lineage>
        <taxon>Eukaryota</taxon>
        <taxon>Viridiplantae</taxon>
        <taxon>Streptophyta</taxon>
        <taxon>Embryophyta</taxon>
        <taxon>Tracheophyta</taxon>
        <taxon>Spermatophyta</taxon>
        <taxon>Magnoliopsida</taxon>
        <taxon>eudicotyledons</taxon>
        <taxon>Gunneridae</taxon>
        <taxon>Pentapetalae</taxon>
        <taxon>asterids</taxon>
        <taxon>campanulids</taxon>
        <taxon>Asterales</taxon>
        <taxon>Asteraceae</taxon>
        <taxon>Asteroideae</taxon>
        <taxon>Anthemideae</taxon>
        <taxon>Anthemidinae</taxon>
        <taxon>Tanacetum</taxon>
    </lineage>
</organism>
<protein>
    <submittedName>
        <fullName evidence="1">Uncharacterized protein</fullName>
    </submittedName>
</protein>
<proteinExistence type="predicted"/>
<gene>
    <name evidence="1" type="ORF">Tci_664996</name>
</gene>
<accession>A0A699KG91</accession>
<dbReference type="EMBL" id="BKCJ010516362">
    <property type="protein sequence ID" value="GFA93024.1"/>
    <property type="molecule type" value="Genomic_DNA"/>
</dbReference>
<evidence type="ECO:0000313" key="1">
    <source>
        <dbReference type="EMBL" id="GFA93024.1"/>
    </source>
</evidence>
<reference evidence="1" key="1">
    <citation type="journal article" date="2019" name="Sci. Rep.">
        <title>Draft genome of Tanacetum cinerariifolium, the natural source of mosquito coil.</title>
        <authorList>
            <person name="Yamashiro T."/>
            <person name="Shiraishi A."/>
            <person name="Satake H."/>
            <person name="Nakayama K."/>
        </authorList>
    </citation>
    <scope>NUCLEOTIDE SEQUENCE</scope>
</reference>
<comment type="caution">
    <text evidence="1">The sequence shown here is derived from an EMBL/GenBank/DDBJ whole genome shotgun (WGS) entry which is preliminary data.</text>
</comment>
<sequence>FQLQTHYTTSLEDWMASMGDLSRKLIKEHQDAYKPNDSNEMVKNNVGLRNHDVRWKDDVECEENELRVSEMDDNNQYVSVLDKYCKENMEASSEIQVNSKGIH</sequence>